<evidence type="ECO:0000256" key="8">
    <source>
        <dbReference type="ARBA" id="ARBA00047899"/>
    </source>
</evidence>
<dbReference type="InterPro" id="IPR000719">
    <property type="entry name" value="Prot_kinase_dom"/>
</dbReference>
<dbReference type="GO" id="GO:0005737">
    <property type="term" value="C:cytoplasm"/>
    <property type="evidence" value="ECO:0007669"/>
    <property type="project" value="TreeGrafter"/>
</dbReference>
<dbReference type="InterPro" id="IPR006575">
    <property type="entry name" value="RWD_dom"/>
</dbReference>
<accession>A0A0G2FK17</accession>
<evidence type="ECO:0000256" key="2">
    <source>
        <dbReference type="ARBA" id="ARBA00022527"/>
    </source>
</evidence>
<keyword evidence="5" id="KW-0418">Kinase</keyword>
<evidence type="ECO:0000256" key="1">
    <source>
        <dbReference type="ARBA" id="ARBA00012513"/>
    </source>
</evidence>
<proteinExistence type="inferred from homology"/>
<protein>
    <recommendedName>
        <fullName evidence="1">non-specific serine/threonine protein kinase</fullName>
        <ecNumber evidence="1">2.7.11.1</ecNumber>
    </recommendedName>
</protein>
<dbReference type="InterPro" id="IPR017441">
    <property type="entry name" value="Protein_kinase_ATP_BS"/>
</dbReference>
<evidence type="ECO:0000256" key="10">
    <source>
        <dbReference type="PIRSR" id="PIRSR000660-1"/>
    </source>
</evidence>
<dbReference type="CDD" id="cd14046">
    <property type="entry name" value="STKc_EIF2AK4_GCN2_rpt2"/>
    <property type="match status" value="1"/>
</dbReference>
<dbReference type="InterPro" id="IPR050339">
    <property type="entry name" value="CC_SR_Kinase"/>
</dbReference>
<dbReference type="GO" id="GO:0009893">
    <property type="term" value="P:positive regulation of metabolic process"/>
    <property type="evidence" value="ECO:0007669"/>
    <property type="project" value="UniProtKB-ARBA"/>
</dbReference>
<dbReference type="InterPro" id="IPR008271">
    <property type="entry name" value="Ser/Thr_kinase_AS"/>
</dbReference>
<dbReference type="SMART" id="SM00220">
    <property type="entry name" value="S_TKc"/>
    <property type="match status" value="1"/>
</dbReference>
<dbReference type="GO" id="GO:0005524">
    <property type="term" value="F:ATP binding"/>
    <property type="evidence" value="ECO:0007669"/>
    <property type="project" value="UniProtKB-UniRule"/>
</dbReference>
<keyword evidence="2" id="KW-0723">Serine/threonine-protein kinase</keyword>
<evidence type="ECO:0000259" key="15">
    <source>
        <dbReference type="PROSITE" id="PS50011"/>
    </source>
</evidence>
<dbReference type="Gene3D" id="3.30.200.20">
    <property type="entry name" value="Phosphorylase Kinase, domain 1"/>
    <property type="match status" value="1"/>
</dbReference>
<evidence type="ECO:0000313" key="17">
    <source>
        <dbReference type="EMBL" id="KKY34384.1"/>
    </source>
</evidence>
<evidence type="ECO:0000256" key="14">
    <source>
        <dbReference type="SAM" id="MobiDB-lite"/>
    </source>
</evidence>
<feature type="region of interest" description="Disordered" evidence="14">
    <location>
        <begin position="1"/>
        <end position="37"/>
    </location>
</feature>
<dbReference type="Pfam" id="PF00069">
    <property type="entry name" value="Pkinase"/>
    <property type="match status" value="3"/>
</dbReference>
<dbReference type="PANTHER" id="PTHR11042:SF136">
    <property type="entry name" value="EIF-2-ALPHA KINASE GCN2"/>
    <property type="match status" value="1"/>
</dbReference>
<organism evidence="17 18">
    <name type="scientific">Diaporthe ampelina</name>
    <dbReference type="NCBI Taxonomy" id="1214573"/>
    <lineage>
        <taxon>Eukaryota</taxon>
        <taxon>Fungi</taxon>
        <taxon>Dikarya</taxon>
        <taxon>Ascomycota</taxon>
        <taxon>Pezizomycotina</taxon>
        <taxon>Sordariomycetes</taxon>
        <taxon>Sordariomycetidae</taxon>
        <taxon>Diaporthales</taxon>
        <taxon>Diaporthaceae</taxon>
        <taxon>Diaporthe</taxon>
    </lineage>
</organism>
<dbReference type="PROSITE" id="PS50908">
    <property type="entry name" value="RWD"/>
    <property type="match status" value="1"/>
</dbReference>
<comment type="similarity">
    <text evidence="7">Belongs to the protein kinase superfamily. Ser/Thr protein kinase family. GCN2 subfamily.</text>
</comment>
<feature type="domain" description="Protein kinase" evidence="15">
    <location>
        <begin position="525"/>
        <end position="892"/>
    </location>
</feature>
<feature type="domain" description="Protein kinase" evidence="15">
    <location>
        <begin position="264"/>
        <end position="536"/>
    </location>
</feature>
<gene>
    <name evidence="17" type="ORF">UCDDA912_g05633</name>
</gene>
<evidence type="ECO:0000256" key="9">
    <source>
        <dbReference type="ARBA" id="ARBA00048679"/>
    </source>
</evidence>
<evidence type="ECO:0000256" key="6">
    <source>
        <dbReference type="ARBA" id="ARBA00022840"/>
    </source>
</evidence>
<dbReference type="Pfam" id="PF05773">
    <property type="entry name" value="RWD"/>
    <property type="match status" value="1"/>
</dbReference>
<sequence>MAGKKRNKNPQKNIEKNESNQGLSGLPSPALKASYEERQQDEITALEAIYGDDFVIKAAHSAWKKAEPSFDIHIRATSDEDVALTLGVVLVATYPKSPPLLTLKEHGNLKEATLYKVQIYVETQSKEFVKEEEVMMMSLVEGIREILEEAAQAKIAGRALPTLEQERAAHEAAMAKLAQEQKHKEEQKKLQDTKEEEKYLGQMVQQELKRQDERVKESRRKNPPSHVAFSPADDTRDSEGERIVFDQLCKLTDVDGNSVVFNAVTGKIEFLAGPITTVYEVRPVVPTSQKRPRLALKQVQVHSAGKDQVQFKKQLQALESELDSMKKLRHQAVLEVLDYKIGRTADDVANAMSWNVSVLSPLAEDGSLERLLRWSGHLDVNRVRSCTVNLLDALGWLHSQGVVHQDIHPGNILLVTESTGDMIPKLADAGYQRELHNLCTTTQTVTSMRDAKSAYWFPPEIAAASKAQYTQKTDIWDLGLVFLQMILGLDVAQKYHSPVDLMDSLSLSDALEELVAFFFKYKEDFVEEGRLGKGGFGEVVKARKKLDGQIYAIKKISSGSQGGLTEVLKEVRLLSQLSHPAVVRYFNTWLEEVYDVSDATDEEASTDAGGTEMSRNTLSQGVFNIEFATSQGGLDFISSSRRLDIEFGDDDSEAVDDDDDSDDNVDDDDDQTDDDEESDQPDEESGTDTPYRTILYISMEYCEKRTLRDLIARNLAKNKTEVWRLFRQILQGLVHVHSLNIVHRDLKPDNIFISVGPDGVNNVKIGDFGLASKGLIAADNATSHASVMDQADMTRSVGTSVYVAPEVKSGGGGSYTSKVDMYSLGIMFFEMCYPPMLGMQRAQVLEDLRRSHPVLPSDFDHGAAQAEIIMSLLTHNPKERPSSTELLKSNKLPDEMESDTIRRAIAGVADPNSPFYEKILSTLFSRKVDRAKDFVWDMHAHTLSATELLRQRVVKETLTSIFKCHGAVEVPTPSLYPASSHYTTAVKLLDNHGNLMQLPFDLKMGRARMLAKSTNAIPQHSYSFGSVYREQHGGGQPNQIGVADFDIVATNTLDLSLKEAHVLSVVDDIIAAFPTLSSSQMAFQLGHSDLLQLIFEYCGIEPSIRRAAAETLSKLNVQGVTWQKLRGELRAPQCGVSATSVDELQRFDFRDAPAKTFSKLKALFGSTDFYQKASSTIAHLKEVYEYCKVLGVKTKIFISPLYSVNETFFRGGLMFSCVFDKKVRVVLAAGGRYDSLIKEHRHKAGSSLIGERHAVGVSLPWEKLAQVPVRSGGKAFLKRAAEEEAHGLFSERRCDVLVASFDPVIRRSTALAVLRILQTNAISAELADEARSPDELISDRPEEQPAWMIIVKADTLKIKTFWRNVPDEDLPARELLNWLRGEIRERDSNAKTTTFSRLRGGITYPEGYNSLGDSSPFPHSSQSHQQQEVRVLTAQTKSKKFNRQTVVEQAQNSAAKLVQGFLDGPIAAVETTDNVLNAIRGTSLSEADTWRRLDVTNAEKKYVREVQDMLLEFRDAGLKHAFVYNFRTGTCIHYDLVA</sequence>
<feature type="binding site" evidence="12">
    <location>
        <position position="555"/>
    </location>
    <ligand>
        <name>ATP</name>
        <dbReference type="ChEBI" id="CHEBI:30616"/>
    </ligand>
</feature>
<keyword evidence="3" id="KW-0808">Transferase</keyword>
<keyword evidence="18" id="KW-1185">Reference proteome</keyword>
<name>A0A0G2FK17_9PEZI</name>
<feature type="binding site" evidence="11">
    <location>
        <begin position="531"/>
        <end position="539"/>
    </location>
    <ligand>
        <name>ATP</name>
        <dbReference type="ChEBI" id="CHEBI:30616"/>
    </ligand>
</feature>
<evidence type="ECO:0000313" key="18">
    <source>
        <dbReference type="Proteomes" id="UP000034680"/>
    </source>
</evidence>
<dbReference type="InterPro" id="IPR011009">
    <property type="entry name" value="Kinase-like_dom_sf"/>
</dbReference>
<keyword evidence="6 11" id="KW-0067">ATP-binding</keyword>
<evidence type="ECO:0000256" key="3">
    <source>
        <dbReference type="ARBA" id="ARBA00022679"/>
    </source>
</evidence>
<dbReference type="InterPro" id="IPR024435">
    <property type="entry name" value="HisRS-related_dom"/>
</dbReference>
<feature type="compositionally biased region" description="Basic and acidic residues" evidence="14">
    <location>
        <begin position="207"/>
        <end position="216"/>
    </location>
</feature>
<dbReference type="EMBL" id="LCUC01000207">
    <property type="protein sequence ID" value="KKY34384.1"/>
    <property type="molecule type" value="Genomic_DNA"/>
</dbReference>
<dbReference type="Proteomes" id="UP000034680">
    <property type="component" value="Unassembled WGS sequence"/>
</dbReference>
<evidence type="ECO:0000256" key="13">
    <source>
        <dbReference type="SAM" id="Coils"/>
    </source>
</evidence>
<dbReference type="CDD" id="cd14012">
    <property type="entry name" value="PK_eIF2AK_GCN2_rpt1"/>
    <property type="match status" value="1"/>
</dbReference>
<dbReference type="Gene3D" id="3.30.930.10">
    <property type="entry name" value="Bira Bifunctional Protein, Domain 2"/>
    <property type="match status" value="1"/>
</dbReference>
<dbReference type="Pfam" id="PF12745">
    <property type="entry name" value="HGTP_anticodon2"/>
    <property type="match status" value="1"/>
</dbReference>
<feature type="coiled-coil region" evidence="13">
    <location>
        <begin position="308"/>
        <end position="335"/>
    </location>
</feature>
<dbReference type="Gene3D" id="3.10.110.10">
    <property type="entry name" value="Ubiquitin Conjugating Enzyme"/>
    <property type="match status" value="1"/>
</dbReference>
<feature type="domain" description="RWD" evidence="16">
    <location>
        <begin position="41"/>
        <end position="150"/>
    </location>
</feature>
<evidence type="ECO:0000256" key="5">
    <source>
        <dbReference type="ARBA" id="ARBA00022777"/>
    </source>
</evidence>
<feature type="region of interest" description="Disordered" evidence="14">
    <location>
        <begin position="649"/>
        <end position="690"/>
    </location>
</feature>
<dbReference type="OrthoDB" id="341578at2759"/>
<evidence type="ECO:0000256" key="7">
    <source>
        <dbReference type="ARBA" id="ARBA00037982"/>
    </source>
</evidence>
<dbReference type="FunFam" id="3.10.110.10:FF:000050">
    <property type="entry name" value="eIF-2-alpha kinase GCN2"/>
    <property type="match status" value="1"/>
</dbReference>
<reference evidence="17 18" key="1">
    <citation type="submission" date="2015-05" db="EMBL/GenBank/DDBJ databases">
        <title>Distinctive expansion of gene families associated with plant cell wall degradation and secondary metabolism in the genomes of grapevine trunk pathogens.</title>
        <authorList>
            <person name="Lawrence D.P."/>
            <person name="Travadon R."/>
            <person name="Rolshausen P.E."/>
            <person name="Baumgartner K."/>
        </authorList>
    </citation>
    <scope>NUCLEOTIDE SEQUENCE [LARGE SCALE GENOMIC DNA]</scope>
    <source>
        <strain evidence="17">DA912</strain>
    </source>
</reference>
<dbReference type="InterPro" id="IPR016135">
    <property type="entry name" value="UBQ-conjugating_enzyme/RWD"/>
</dbReference>
<dbReference type="PROSITE" id="PS50011">
    <property type="entry name" value="PROTEIN_KINASE_DOM"/>
    <property type="match status" value="2"/>
</dbReference>
<dbReference type="PANTHER" id="PTHR11042">
    <property type="entry name" value="EUKARYOTIC TRANSLATION INITIATION FACTOR 2-ALPHA KINASE EIF2-ALPHA KINASE -RELATED"/>
    <property type="match status" value="1"/>
</dbReference>
<feature type="binding site" evidence="11">
    <location>
        <position position="554"/>
    </location>
    <ligand>
        <name>ATP</name>
        <dbReference type="ChEBI" id="CHEBI:30616"/>
    </ligand>
</feature>
<comment type="catalytic activity">
    <reaction evidence="8">
        <text>L-threonyl-[protein] + ATP = O-phospho-L-threonyl-[protein] + ADP + H(+)</text>
        <dbReference type="Rhea" id="RHEA:46608"/>
        <dbReference type="Rhea" id="RHEA-COMP:11060"/>
        <dbReference type="Rhea" id="RHEA-COMP:11605"/>
        <dbReference type="ChEBI" id="CHEBI:15378"/>
        <dbReference type="ChEBI" id="CHEBI:30013"/>
        <dbReference type="ChEBI" id="CHEBI:30616"/>
        <dbReference type="ChEBI" id="CHEBI:61977"/>
        <dbReference type="ChEBI" id="CHEBI:456216"/>
        <dbReference type="EC" id="2.7.11.1"/>
    </reaction>
</comment>
<feature type="region of interest" description="Disordered" evidence="14">
    <location>
        <begin position="170"/>
        <end position="238"/>
    </location>
</feature>
<dbReference type="FunFam" id="3.30.930.10:FF:000074">
    <property type="entry name" value="Serine/threonine-protein kinase gcn2"/>
    <property type="match status" value="1"/>
</dbReference>
<comment type="caution">
    <text evidence="17">The sequence shown here is derived from an EMBL/GenBank/DDBJ whole genome shotgun (WGS) entry which is preliminary data.</text>
</comment>
<dbReference type="InterPro" id="IPR045864">
    <property type="entry name" value="aa-tRNA-synth_II/BPL/LPL"/>
</dbReference>
<feature type="active site" description="Proton acceptor" evidence="10">
    <location>
        <position position="745"/>
    </location>
</feature>
<dbReference type="PROSITE" id="PS00108">
    <property type="entry name" value="PROTEIN_KINASE_ST"/>
    <property type="match status" value="1"/>
</dbReference>
<dbReference type="Gene3D" id="1.10.510.10">
    <property type="entry name" value="Transferase(Phosphotransferase) domain 1"/>
    <property type="match status" value="2"/>
</dbReference>
<dbReference type="GO" id="GO:0005634">
    <property type="term" value="C:nucleus"/>
    <property type="evidence" value="ECO:0007669"/>
    <property type="project" value="TreeGrafter"/>
</dbReference>
<evidence type="ECO:0000256" key="11">
    <source>
        <dbReference type="PIRSR" id="PIRSR000660-2"/>
    </source>
</evidence>
<dbReference type="GO" id="GO:0004694">
    <property type="term" value="F:eukaryotic translation initiation factor 2alpha kinase activity"/>
    <property type="evidence" value="ECO:0007669"/>
    <property type="project" value="InterPro"/>
</dbReference>
<feature type="compositionally biased region" description="Basic and acidic residues" evidence="14">
    <location>
        <begin position="179"/>
        <end position="199"/>
    </location>
</feature>
<dbReference type="SMART" id="SM00591">
    <property type="entry name" value="RWD"/>
    <property type="match status" value="1"/>
</dbReference>
<dbReference type="SUPFAM" id="SSF56112">
    <property type="entry name" value="Protein kinase-like (PK-like)"/>
    <property type="match status" value="2"/>
</dbReference>
<dbReference type="EC" id="2.7.11.1" evidence="1"/>
<dbReference type="CDD" id="cd23823">
    <property type="entry name" value="RWD_GCN2"/>
    <property type="match status" value="1"/>
</dbReference>
<keyword evidence="4 11" id="KW-0547">Nucleotide-binding</keyword>
<dbReference type="SUPFAM" id="SSF54495">
    <property type="entry name" value="UBC-like"/>
    <property type="match status" value="1"/>
</dbReference>
<dbReference type="FunFam" id="1.10.510.10:FF:000821">
    <property type="entry name" value="Serine/threonine-protein kinase gcn2"/>
    <property type="match status" value="1"/>
</dbReference>
<evidence type="ECO:0000256" key="4">
    <source>
        <dbReference type="ARBA" id="ARBA00022741"/>
    </source>
</evidence>
<dbReference type="InterPro" id="IPR016255">
    <property type="entry name" value="Gcn2"/>
</dbReference>
<dbReference type="GO" id="GO:0000077">
    <property type="term" value="P:DNA damage checkpoint signaling"/>
    <property type="evidence" value="ECO:0007669"/>
    <property type="project" value="InterPro"/>
</dbReference>
<evidence type="ECO:0000259" key="16">
    <source>
        <dbReference type="PROSITE" id="PS50908"/>
    </source>
</evidence>
<reference evidence="17 18" key="2">
    <citation type="submission" date="2015-05" db="EMBL/GenBank/DDBJ databases">
        <authorList>
            <person name="Morales-Cruz A."/>
            <person name="Amrine K.C."/>
            <person name="Cantu D."/>
        </authorList>
    </citation>
    <scope>NUCLEOTIDE SEQUENCE [LARGE SCALE GENOMIC DNA]</scope>
    <source>
        <strain evidence="17">DA912</strain>
    </source>
</reference>
<dbReference type="SUPFAM" id="SSF55681">
    <property type="entry name" value="Class II aaRS and biotin synthetases"/>
    <property type="match status" value="1"/>
</dbReference>
<dbReference type="InterPro" id="IPR041715">
    <property type="entry name" value="HisRS-like_core"/>
</dbReference>
<comment type="catalytic activity">
    <reaction evidence="9">
        <text>L-seryl-[protein] + ATP = O-phospho-L-seryl-[protein] + ADP + H(+)</text>
        <dbReference type="Rhea" id="RHEA:17989"/>
        <dbReference type="Rhea" id="RHEA-COMP:9863"/>
        <dbReference type="Rhea" id="RHEA-COMP:11604"/>
        <dbReference type="ChEBI" id="CHEBI:15378"/>
        <dbReference type="ChEBI" id="CHEBI:29999"/>
        <dbReference type="ChEBI" id="CHEBI:30616"/>
        <dbReference type="ChEBI" id="CHEBI:83421"/>
        <dbReference type="ChEBI" id="CHEBI:456216"/>
        <dbReference type="EC" id="2.7.11.1"/>
    </reaction>
</comment>
<dbReference type="PIRSF" id="PIRSF000660">
    <property type="entry name" value="Ser/Thr_PK_GCN2"/>
    <property type="match status" value="1"/>
</dbReference>
<feature type="compositionally biased region" description="Acidic residues" evidence="14">
    <location>
        <begin position="649"/>
        <end position="686"/>
    </location>
</feature>
<dbReference type="Pfam" id="PF13393">
    <property type="entry name" value="tRNA-synt_His"/>
    <property type="match status" value="1"/>
</dbReference>
<keyword evidence="13" id="KW-0175">Coiled coil</keyword>
<dbReference type="PROSITE" id="PS00107">
    <property type="entry name" value="PROTEIN_KINASE_ATP"/>
    <property type="match status" value="1"/>
</dbReference>
<evidence type="ECO:0000256" key="12">
    <source>
        <dbReference type="PROSITE-ProRule" id="PRU10141"/>
    </source>
</evidence>
<dbReference type="STRING" id="1214573.A0A0G2FK17"/>